<organism evidence="1 2">
    <name type="scientific">Micromonospora arida</name>
    <dbReference type="NCBI Taxonomy" id="2203715"/>
    <lineage>
        <taxon>Bacteria</taxon>
        <taxon>Bacillati</taxon>
        <taxon>Actinomycetota</taxon>
        <taxon>Actinomycetes</taxon>
        <taxon>Micromonosporales</taxon>
        <taxon>Micromonosporaceae</taxon>
        <taxon>Micromonospora</taxon>
    </lineage>
</organism>
<proteinExistence type="predicted"/>
<protein>
    <submittedName>
        <fullName evidence="1">Uncharacterized protein</fullName>
    </submittedName>
</protein>
<dbReference type="EMBL" id="QGSY01000234">
    <property type="protein sequence ID" value="RQX06582.1"/>
    <property type="molecule type" value="Genomic_DNA"/>
</dbReference>
<gene>
    <name evidence="1" type="ORF">DLJ58_23880</name>
</gene>
<keyword evidence="2" id="KW-1185">Reference proteome</keyword>
<dbReference type="Proteomes" id="UP000266889">
    <property type="component" value="Unassembled WGS sequence"/>
</dbReference>
<evidence type="ECO:0000313" key="1">
    <source>
        <dbReference type="EMBL" id="RQX06582.1"/>
    </source>
</evidence>
<reference evidence="1 2" key="1">
    <citation type="submission" date="2018-05" db="EMBL/GenBank/DDBJ databases">
        <title>Micromonospora from Atacama Desert.</title>
        <authorList>
            <person name="Carro L."/>
            <person name="Goodfellow M."/>
            <person name="Klenk H.-P."/>
        </authorList>
    </citation>
    <scope>NUCLEOTIDE SEQUENCE [LARGE SCALE GENOMIC DNA]</scope>
    <source>
        <strain evidence="1 2">LB32</strain>
    </source>
</reference>
<name>A0A3N9X0U0_9ACTN</name>
<accession>A0A3N9X0U0</accession>
<dbReference type="AlphaFoldDB" id="A0A3N9X0U0"/>
<sequence>MSEGDQMTSKVWLHRDEDFRPGVELFRSERLFALWSYSATYGQLLLRADQMPEGHGRLPTTTEVLFNPVDAVQIQAAYRGLVIRCATRDEATRICGDISDDGYRSEDARVLVLESEGVTGYVITANVGWCEGELSDVQPSFFNTFSPYDPVWPVKPLGGVGGELDIASPQKVAEAFLTGLPEGVRRERHRYLHLLTALTEQDGRRRWHNLGVFLTEKDAEEAKRLVEPHVTMCGIELIPVAL</sequence>
<dbReference type="PROSITE" id="PS50096">
    <property type="entry name" value="IQ"/>
    <property type="match status" value="1"/>
</dbReference>
<evidence type="ECO:0000313" key="2">
    <source>
        <dbReference type="Proteomes" id="UP000266889"/>
    </source>
</evidence>
<comment type="caution">
    <text evidence="1">The sequence shown here is derived from an EMBL/GenBank/DDBJ whole genome shotgun (WGS) entry which is preliminary data.</text>
</comment>